<organism evidence="1 2">
    <name type="scientific">Lysinibacillus pakistanensis</name>
    <dbReference type="NCBI Taxonomy" id="759811"/>
    <lineage>
        <taxon>Bacteria</taxon>
        <taxon>Bacillati</taxon>
        <taxon>Bacillota</taxon>
        <taxon>Bacilli</taxon>
        <taxon>Bacillales</taxon>
        <taxon>Bacillaceae</taxon>
        <taxon>Lysinibacillus</taxon>
    </lineage>
</organism>
<dbReference type="AlphaFoldDB" id="A0AAX3X1M8"/>
<dbReference type="Proteomes" id="UP001178322">
    <property type="component" value="Chromosome"/>
</dbReference>
<accession>A0AAX3X1M8</accession>
<name>A0AAX3X1M8_9BACI</name>
<dbReference type="RefSeq" id="WP_283872692.1">
    <property type="nucleotide sequence ID" value="NZ_CP126101.1"/>
</dbReference>
<protein>
    <submittedName>
        <fullName evidence="1">Uncharacterized protein</fullName>
    </submittedName>
</protein>
<gene>
    <name evidence="1" type="ORF">QNH24_12905</name>
</gene>
<evidence type="ECO:0000313" key="2">
    <source>
        <dbReference type="Proteomes" id="UP001178322"/>
    </source>
</evidence>
<proteinExistence type="predicted"/>
<dbReference type="EMBL" id="CP126101">
    <property type="protein sequence ID" value="WHY54096.1"/>
    <property type="molecule type" value="Genomic_DNA"/>
</dbReference>
<reference evidence="1" key="1">
    <citation type="submission" date="2023-05" db="EMBL/GenBank/DDBJ databases">
        <title>Comparative genomics of Bacillaceae isolates and their secondary metabolite potential.</title>
        <authorList>
            <person name="Song L."/>
            <person name="Nielsen L.J."/>
            <person name="Mohite O."/>
            <person name="Xu X."/>
            <person name="Weber T."/>
            <person name="Kovacs A.T."/>
        </authorList>
    </citation>
    <scope>NUCLEOTIDE SEQUENCE</scope>
    <source>
        <strain evidence="1">LY1</strain>
    </source>
</reference>
<evidence type="ECO:0000313" key="1">
    <source>
        <dbReference type="EMBL" id="WHY54096.1"/>
    </source>
</evidence>
<sequence>MTDMAIELVYKEVLDDNSKLPSSHEVASWPVMETILQKPLTGVIVSMAGQSNHRLLHLQLALPIIMMLFS</sequence>